<sequence>MYTILVTTNNEAIVSTPDQRIMQRSKLVDTLHILVAPTYNGISMSDCTVLMEYKLPVSQEARSEILSLSDELYKENLEYTLPLDTYLTKEAGNVEIQLTFLKNEMNADGSITQYSRKISPCFLNIIPVAAWSNMVPDAELAAIDQRILKLDAIANQLADTQDAVIDTKADDISYEGNTIQLLANGKKIGTSHILDQQKEFEVVEFGGNSDADSDDDDYTLVEF</sequence>
<accession>A0A8S5PIC4</accession>
<dbReference type="EMBL" id="BK015443">
    <property type="protein sequence ID" value="DAE06959.1"/>
    <property type="molecule type" value="Genomic_DNA"/>
</dbReference>
<organism evidence="1">
    <name type="scientific">Siphoviridae sp. ctL0q1</name>
    <dbReference type="NCBI Taxonomy" id="2825449"/>
    <lineage>
        <taxon>Viruses</taxon>
        <taxon>Duplodnaviria</taxon>
        <taxon>Heunggongvirae</taxon>
        <taxon>Uroviricota</taxon>
        <taxon>Caudoviricetes</taxon>
    </lineage>
</organism>
<protein>
    <submittedName>
        <fullName evidence="1">Uncharacterized protein</fullName>
    </submittedName>
</protein>
<name>A0A8S5PIC4_9CAUD</name>
<evidence type="ECO:0000313" key="1">
    <source>
        <dbReference type="EMBL" id="DAE06959.1"/>
    </source>
</evidence>
<proteinExistence type="predicted"/>
<reference evidence="1" key="1">
    <citation type="journal article" date="2021" name="Proc. Natl. Acad. Sci. U.S.A.">
        <title>A Catalog of Tens of Thousands of Viruses from Human Metagenomes Reveals Hidden Associations with Chronic Diseases.</title>
        <authorList>
            <person name="Tisza M.J."/>
            <person name="Buck C.B."/>
        </authorList>
    </citation>
    <scope>NUCLEOTIDE SEQUENCE</scope>
    <source>
        <strain evidence="1">CtL0q1</strain>
    </source>
</reference>